<dbReference type="RefSeq" id="WP_029054183.1">
    <property type="nucleotide sequence ID" value="NZ_CP015108.1"/>
</dbReference>
<dbReference type="PRINTS" id="PR00080">
    <property type="entry name" value="SDRFAMILY"/>
</dbReference>
<dbReference type="Pfam" id="PF13561">
    <property type="entry name" value="adh_short_C2"/>
    <property type="match status" value="1"/>
</dbReference>
<dbReference type="Proteomes" id="UP000192486">
    <property type="component" value="Chromosome"/>
</dbReference>
<organism evidence="5 6">
    <name type="scientific">Sporosarcina ureae</name>
    <dbReference type="NCBI Taxonomy" id="1571"/>
    <lineage>
        <taxon>Bacteria</taxon>
        <taxon>Bacillati</taxon>
        <taxon>Bacillota</taxon>
        <taxon>Bacilli</taxon>
        <taxon>Bacillales</taxon>
        <taxon>Caryophanaceae</taxon>
        <taxon>Sporosarcina</taxon>
    </lineage>
</organism>
<dbReference type="InterPro" id="IPR057326">
    <property type="entry name" value="KR_dom"/>
</dbReference>
<evidence type="ECO:0000259" key="4">
    <source>
        <dbReference type="SMART" id="SM00822"/>
    </source>
</evidence>
<dbReference type="PROSITE" id="PS00061">
    <property type="entry name" value="ADH_SHORT"/>
    <property type="match status" value="1"/>
</dbReference>
<dbReference type="Gene3D" id="3.40.50.720">
    <property type="entry name" value="NAD(P)-binding Rossmann-like Domain"/>
    <property type="match status" value="1"/>
</dbReference>
<dbReference type="PANTHER" id="PTHR24321">
    <property type="entry name" value="DEHYDROGENASES, SHORT CHAIN"/>
    <property type="match status" value="1"/>
</dbReference>
<dbReference type="EMBL" id="CP015108">
    <property type="protein sequence ID" value="ARF13872.1"/>
    <property type="molecule type" value="Genomic_DNA"/>
</dbReference>
<dbReference type="PANTHER" id="PTHR24321:SF8">
    <property type="entry name" value="ESTRADIOL 17-BETA-DEHYDROGENASE 8-RELATED"/>
    <property type="match status" value="1"/>
</dbReference>
<evidence type="ECO:0000313" key="5">
    <source>
        <dbReference type="EMBL" id="ARF13872.1"/>
    </source>
</evidence>
<feature type="domain" description="Ketoreductase" evidence="4">
    <location>
        <begin position="7"/>
        <end position="187"/>
    </location>
</feature>
<proteinExistence type="inferred from homology"/>
<accession>A0ABN4YPT6</accession>
<reference evidence="5 6" key="1">
    <citation type="submission" date="2016-04" db="EMBL/GenBank/DDBJ databases">
        <title>Comparative Genomics and Epigenetics of Sporosarcina ureae.</title>
        <authorList>
            <person name="Oliver A.S."/>
            <person name="Cooper K.K."/>
        </authorList>
    </citation>
    <scope>NUCLEOTIDE SEQUENCE [LARGE SCALE GENOMIC DNA]</scope>
    <source>
        <strain evidence="5 6">S204</strain>
    </source>
</reference>
<protein>
    <submittedName>
        <fullName evidence="5">3-ketoacyl-ACP reductase</fullName>
    </submittedName>
</protein>
<dbReference type="InterPro" id="IPR020904">
    <property type="entry name" value="Sc_DH/Rdtase_CS"/>
</dbReference>
<dbReference type="PRINTS" id="PR00081">
    <property type="entry name" value="GDHRDH"/>
</dbReference>
<dbReference type="NCBIfam" id="NF005559">
    <property type="entry name" value="PRK07231.1"/>
    <property type="match status" value="1"/>
</dbReference>
<evidence type="ECO:0000256" key="2">
    <source>
        <dbReference type="ARBA" id="ARBA00023002"/>
    </source>
</evidence>
<keyword evidence="3" id="KW-0520">NAD</keyword>
<dbReference type="SUPFAM" id="SSF51735">
    <property type="entry name" value="NAD(P)-binding Rossmann-fold domains"/>
    <property type="match status" value="1"/>
</dbReference>
<dbReference type="InterPro" id="IPR036291">
    <property type="entry name" value="NAD(P)-bd_dom_sf"/>
</dbReference>
<name>A0ABN4YPT6_SPOUR</name>
<evidence type="ECO:0000313" key="6">
    <source>
        <dbReference type="Proteomes" id="UP000192486"/>
    </source>
</evidence>
<keyword evidence="2" id="KW-0560">Oxidoreductase</keyword>
<evidence type="ECO:0000256" key="1">
    <source>
        <dbReference type="ARBA" id="ARBA00006484"/>
    </source>
</evidence>
<sequence>MKRLENKVAVVTGAGSGIGREIAELYAREGAKLIIADMNMEGAEETVQTIKNAGGEALAVKTNVTVEEDIQKMIDTAVEQFGTLDILVNNAGIMDNMYSAATVPDEVWDKVLAINTTGVMRATRKALAIFEEKKAGVIVNMASISAVTGGRGGLAYTASKHAVAGMTKSVASQYGPLNIRCNAIAPAQIPTNITNSLTQPDAFGMKQALRGVNMMSRPGTKEEIANIALFLASDESSYVNGVIMEADNGWSAY</sequence>
<dbReference type="InterPro" id="IPR002347">
    <property type="entry name" value="SDR_fam"/>
</dbReference>
<gene>
    <name evidence="5" type="ORF">SporoS204_06770</name>
</gene>
<dbReference type="SMART" id="SM00822">
    <property type="entry name" value="PKS_KR"/>
    <property type="match status" value="1"/>
</dbReference>
<dbReference type="CDD" id="cd05233">
    <property type="entry name" value="SDR_c"/>
    <property type="match status" value="1"/>
</dbReference>
<keyword evidence="6" id="KW-1185">Reference proteome</keyword>
<comment type="similarity">
    <text evidence="1">Belongs to the short-chain dehydrogenases/reductases (SDR) family.</text>
</comment>
<evidence type="ECO:0000256" key="3">
    <source>
        <dbReference type="ARBA" id="ARBA00023027"/>
    </source>
</evidence>